<accession>A0A2K3NK65</accession>
<comment type="similarity">
    <text evidence="1">Belongs to the ABC transporter superfamily. ABCB family. Multidrug resistance exporter (TC 3.A.1.201) subfamily.</text>
</comment>
<dbReference type="FunFam" id="3.40.50.300:FF:002695">
    <property type="entry name" value="ABC multidrug transporter, putative"/>
    <property type="match status" value="1"/>
</dbReference>
<dbReference type="GO" id="GO:0005524">
    <property type="term" value="F:ATP binding"/>
    <property type="evidence" value="ECO:0007669"/>
    <property type="project" value="InterPro"/>
</dbReference>
<dbReference type="EMBL" id="ASHM01009364">
    <property type="protein sequence ID" value="PNY17440.1"/>
    <property type="molecule type" value="Genomic_DNA"/>
</dbReference>
<protein>
    <submittedName>
        <fullName evidence="9">ABC transporter B family member 15-like protein</fullName>
    </submittedName>
</protein>
<gene>
    <name evidence="10" type="ORF">L195_g014183</name>
    <name evidence="9" type="ORF">L195_g026774</name>
</gene>
<reference evidence="9 11" key="2">
    <citation type="journal article" date="2017" name="Front. Plant Sci.">
        <title>Gene Classification and Mining of Molecular Markers Useful in Red Clover (Trifolium pratense) Breeding.</title>
        <authorList>
            <person name="Istvanek J."/>
            <person name="Dluhosova J."/>
            <person name="Dluhos P."/>
            <person name="Patkova L."/>
            <person name="Nedelnik J."/>
            <person name="Repkova J."/>
        </authorList>
    </citation>
    <scope>NUCLEOTIDE SEQUENCE [LARGE SCALE GENOMIC DNA]</scope>
    <source>
        <strain evidence="11">cv. Tatra</strain>
        <tissue evidence="9">Young leaves</tissue>
    </source>
</reference>
<dbReference type="PANTHER" id="PTHR45136">
    <property type="entry name" value="ABC TRANSPORTER DOMAIN-CONTAINING PROTEIN"/>
    <property type="match status" value="1"/>
</dbReference>
<dbReference type="InterPro" id="IPR027417">
    <property type="entry name" value="P-loop_NTPase"/>
</dbReference>
<keyword evidence="6" id="KW-0472">Membrane</keyword>
<sequence length="278" mass="30808">MGLVSQEPSLFATSIKENIIFGKEDATEDEIVEAAKICNAHDFISLLPQGYNTQVGERGVQLSGGQKQRIAIARAIIKKPRILLLDEATSALDTKSERLVQQALDNATIDCTTIVIAHRLSTIQNANIIAVVHGGKINEIGSHNELLQNNTGVYSSLVHNQQTDKERVEEETVTTTFTKRDPQITCFVDPTTLVEDEKNNINNVNFNEEYLTKRVRESMLSKIITFEVAWFDCDENSSGAVCSRLANDANVGCKLNARQLLRLISISIRAVTIQEISH</sequence>
<dbReference type="Gene3D" id="1.20.1560.10">
    <property type="entry name" value="ABC transporter type 1, transmembrane domain"/>
    <property type="match status" value="1"/>
</dbReference>
<evidence type="ECO:0000256" key="4">
    <source>
        <dbReference type="ARBA" id="ARBA00022737"/>
    </source>
</evidence>
<evidence type="ECO:0000256" key="2">
    <source>
        <dbReference type="ARBA" id="ARBA00022448"/>
    </source>
</evidence>
<keyword evidence="7" id="KW-0325">Glycoprotein</keyword>
<dbReference type="Proteomes" id="UP000236291">
    <property type="component" value="Unassembled WGS sequence"/>
</dbReference>
<dbReference type="InterPro" id="IPR036640">
    <property type="entry name" value="ABC1_TM_sf"/>
</dbReference>
<evidence type="ECO:0000313" key="11">
    <source>
        <dbReference type="Proteomes" id="UP000236291"/>
    </source>
</evidence>
<evidence type="ECO:0000256" key="6">
    <source>
        <dbReference type="ARBA" id="ARBA00023136"/>
    </source>
</evidence>
<keyword evidence="2" id="KW-0813">Transport</keyword>
<dbReference type="Pfam" id="PF00005">
    <property type="entry name" value="ABC_tran"/>
    <property type="match status" value="1"/>
</dbReference>
<dbReference type="InterPro" id="IPR017871">
    <property type="entry name" value="ABC_transporter-like_CS"/>
</dbReference>
<dbReference type="STRING" id="57577.A0A2K3NK65"/>
<evidence type="ECO:0000256" key="7">
    <source>
        <dbReference type="ARBA" id="ARBA00023180"/>
    </source>
</evidence>
<evidence type="ECO:0000256" key="5">
    <source>
        <dbReference type="ARBA" id="ARBA00022989"/>
    </source>
</evidence>
<dbReference type="InterPro" id="IPR003439">
    <property type="entry name" value="ABC_transporter-like_ATP-bd"/>
</dbReference>
<dbReference type="PROSITE" id="PS00211">
    <property type="entry name" value="ABC_TRANSPORTER_1"/>
    <property type="match status" value="1"/>
</dbReference>
<evidence type="ECO:0000313" key="9">
    <source>
        <dbReference type="EMBL" id="PNY03442.1"/>
    </source>
</evidence>
<comment type="caution">
    <text evidence="9">The sequence shown here is derived from an EMBL/GenBank/DDBJ whole genome shotgun (WGS) entry which is preliminary data.</text>
</comment>
<name>A0A2K3NK65_TRIPR</name>
<proteinExistence type="inferred from homology"/>
<evidence type="ECO:0000256" key="3">
    <source>
        <dbReference type="ARBA" id="ARBA00022692"/>
    </source>
</evidence>
<dbReference type="GO" id="GO:0016020">
    <property type="term" value="C:membrane"/>
    <property type="evidence" value="ECO:0007669"/>
    <property type="project" value="InterPro"/>
</dbReference>
<feature type="domain" description="ABC transporter" evidence="8">
    <location>
        <begin position="2"/>
        <end position="90"/>
    </location>
</feature>
<keyword evidence="4" id="KW-0677">Repeat</keyword>
<dbReference type="SUPFAM" id="SSF90123">
    <property type="entry name" value="ABC transporter transmembrane region"/>
    <property type="match status" value="1"/>
</dbReference>
<dbReference type="Gene3D" id="3.40.50.300">
    <property type="entry name" value="P-loop containing nucleotide triphosphate hydrolases"/>
    <property type="match status" value="1"/>
</dbReference>
<dbReference type="GO" id="GO:0016887">
    <property type="term" value="F:ATP hydrolysis activity"/>
    <property type="evidence" value="ECO:0007669"/>
    <property type="project" value="InterPro"/>
</dbReference>
<keyword evidence="3" id="KW-0812">Transmembrane</keyword>
<dbReference type="SUPFAM" id="SSF52540">
    <property type="entry name" value="P-loop containing nucleoside triphosphate hydrolases"/>
    <property type="match status" value="1"/>
</dbReference>
<evidence type="ECO:0000256" key="1">
    <source>
        <dbReference type="ARBA" id="ARBA00007577"/>
    </source>
</evidence>
<dbReference type="PANTHER" id="PTHR45136:SF2">
    <property type="entry name" value="ABC TRANSPORTER DOMAIN-CONTAINING PROTEIN"/>
    <property type="match status" value="1"/>
</dbReference>
<keyword evidence="5" id="KW-1133">Transmembrane helix</keyword>
<organism evidence="9 11">
    <name type="scientific">Trifolium pratense</name>
    <name type="common">Red clover</name>
    <dbReference type="NCBI Taxonomy" id="57577"/>
    <lineage>
        <taxon>Eukaryota</taxon>
        <taxon>Viridiplantae</taxon>
        <taxon>Streptophyta</taxon>
        <taxon>Embryophyta</taxon>
        <taxon>Tracheophyta</taxon>
        <taxon>Spermatophyta</taxon>
        <taxon>Magnoliopsida</taxon>
        <taxon>eudicotyledons</taxon>
        <taxon>Gunneridae</taxon>
        <taxon>Pentapetalae</taxon>
        <taxon>rosids</taxon>
        <taxon>fabids</taxon>
        <taxon>Fabales</taxon>
        <taxon>Fabaceae</taxon>
        <taxon>Papilionoideae</taxon>
        <taxon>50 kb inversion clade</taxon>
        <taxon>NPAAA clade</taxon>
        <taxon>Hologalegina</taxon>
        <taxon>IRL clade</taxon>
        <taxon>Trifolieae</taxon>
        <taxon>Trifolium</taxon>
    </lineage>
</organism>
<dbReference type="EMBL" id="ASHM01022633">
    <property type="protein sequence ID" value="PNY03442.1"/>
    <property type="molecule type" value="Genomic_DNA"/>
</dbReference>
<reference evidence="9 11" key="1">
    <citation type="journal article" date="2014" name="Am. J. Bot.">
        <title>Genome assembly and annotation for red clover (Trifolium pratense; Fabaceae).</title>
        <authorList>
            <person name="Istvanek J."/>
            <person name="Jaros M."/>
            <person name="Krenek A."/>
            <person name="Repkova J."/>
        </authorList>
    </citation>
    <scope>NUCLEOTIDE SEQUENCE [LARGE SCALE GENOMIC DNA]</scope>
    <source>
        <strain evidence="11">cv. Tatra</strain>
        <tissue evidence="9">Young leaves</tissue>
    </source>
</reference>
<evidence type="ECO:0000259" key="8">
    <source>
        <dbReference type="Pfam" id="PF00005"/>
    </source>
</evidence>
<evidence type="ECO:0000313" key="10">
    <source>
        <dbReference type="EMBL" id="PNY17440.1"/>
    </source>
</evidence>
<dbReference type="AlphaFoldDB" id="A0A2K3NK65"/>